<feature type="signal peptide" evidence="2">
    <location>
        <begin position="1"/>
        <end position="25"/>
    </location>
</feature>
<dbReference type="AlphaFoldDB" id="A0A1F5FYB4"/>
<protein>
    <recommendedName>
        <fullName evidence="5">Gram-positive cocci surface proteins LPxTG domain-containing protein</fullName>
    </recommendedName>
</protein>
<reference evidence="3 4" key="1">
    <citation type="journal article" date="2016" name="Nat. Commun.">
        <title>Thousands of microbial genomes shed light on interconnected biogeochemical processes in an aquifer system.</title>
        <authorList>
            <person name="Anantharaman K."/>
            <person name="Brown C.T."/>
            <person name="Hug L.A."/>
            <person name="Sharon I."/>
            <person name="Castelle C.J."/>
            <person name="Probst A.J."/>
            <person name="Thomas B.C."/>
            <person name="Singh A."/>
            <person name="Wilkins M.J."/>
            <person name="Karaoz U."/>
            <person name="Brodie E.L."/>
            <person name="Williams K.H."/>
            <person name="Hubbard S.S."/>
            <person name="Banfield J.F."/>
        </authorList>
    </citation>
    <scope>NUCLEOTIDE SEQUENCE [LARGE SCALE GENOMIC DNA]</scope>
</reference>
<keyword evidence="1" id="KW-1133">Transmembrane helix</keyword>
<name>A0A1F5FYB4_9BACT</name>
<keyword evidence="1" id="KW-0472">Membrane</keyword>
<evidence type="ECO:0000256" key="2">
    <source>
        <dbReference type="SAM" id="SignalP"/>
    </source>
</evidence>
<dbReference type="Proteomes" id="UP000177069">
    <property type="component" value="Unassembled WGS sequence"/>
</dbReference>
<evidence type="ECO:0000313" key="4">
    <source>
        <dbReference type="Proteomes" id="UP000177069"/>
    </source>
</evidence>
<evidence type="ECO:0008006" key="5">
    <source>
        <dbReference type="Google" id="ProtNLM"/>
    </source>
</evidence>
<dbReference type="EMBL" id="MFBA01000055">
    <property type="protein sequence ID" value="OGD84592.1"/>
    <property type="molecule type" value="Genomic_DNA"/>
</dbReference>
<feature type="chain" id="PRO_5009518653" description="Gram-positive cocci surface proteins LPxTG domain-containing protein" evidence="2">
    <location>
        <begin position="26"/>
        <end position="74"/>
    </location>
</feature>
<keyword evidence="1" id="KW-0812">Transmembrane</keyword>
<keyword evidence="2" id="KW-0732">Signal</keyword>
<feature type="transmembrane region" description="Helical" evidence="1">
    <location>
        <begin position="49"/>
        <end position="70"/>
    </location>
</feature>
<evidence type="ECO:0000256" key="1">
    <source>
        <dbReference type="SAM" id="Phobius"/>
    </source>
</evidence>
<gene>
    <name evidence="3" type="ORF">A2696_01415</name>
</gene>
<sequence length="74" mass="7671">MKLARFTGFISSAVAWLALAQAVLAQSATNSASKGGTSGALPNAGSTELTYLIFFGGVILFVLGTMKLILSFRD</sequence>
<comment type="caution">
    <text evidence="3">The sequence shown here is derived from an EMBL/GenBank/DDBJ whole genome shotgun (WGS) entry which is preliminary data.</text>
</comment>
<proteinExistence type="predicted"/>
<evidence type="ECO:0000313" key="3">
    <source>
        <dbReference type="EMBL" id="OGD84592.1"/>
    </source>
</evidence>
<accession>A0A1F5FYB4</accession>
<organism evidence="3 4">
    <name type="scientific">Candidatus Curtissbacteria bacterium RIFCSPHIGHO2_01_FULL_41_13</name>
    <dbReference type="NCBI Taxonomy" id="1797745"/>
    <lineage>
        <taxon>Bacteria</taxon>
        <taxon>Candidatus Curtissiibacteriota</taxon>
    </lineage>
</organism>